<feature type="transmembrane region" description="Helical" evidence="1">
    <location>
        <begin position="97"/>
        <end position="116"/>
    </location>
</feature>
<dbReference type="KEGG" id="afy:BW247_01315"/>
<dbReference type="RefSeq" id="WP_076835251.1">
    <property type="nucleotide sequence ID" value="NZ_CP019434.1"/>
</dbReference>
<accession>A0A1P8UDR2</accession>
<feature type="transmembrane region" description="Helical" evidence="1">
    <location>
        <begin position="60"/>
        <end position="85"/>
    </location>
</feature>
<evidence type="ECO:0000313" key="2">
    <source>
        <dbReference type="EMBL" id="APZ41904.1"/>
    </source>
</evidence>
<reference evidence="2 3" key="1">
    <citation type="submission" date="2017-01" db="EMBL/GenBank/DDBJ databases">
        <title>Draft sequence of Acidihalobacter ferrooxidans strain DSM 14175 (strain V8).</title>
        <authorList>
            <person name="Khaleque H.N."/>
            <person name="Ramsay J.P."/>
            <person name="Murphy R.J.T."/>
            <person name="Kaksonen A.H."/>
            <person name="Boxall N.J."/>
            <person name="Watkin E.L.J."/>
        </authorList>
    </citation>
    <scope>NUCLEOTIDE SEQUENCE [LARGE SCALE GENOMIC DNA]</scope>
    <source>
        <strain evidence="2 3">V8</strain>
    </source>
</reference>
<gene>
    <name evidence="2" type="ORF">BW247_01315</name>
</gene>
<keyword evidence="1" id="KW-0472">Membrane</keyword>
<proteinExistence type="predicted"/>
<organism evidence="2 3">
    <name type="scientific">Acidihalobacter ferrooxydans</name>
    <dbReference type="NCBI Taxonomy" id="1765967"/>
    <lineage>
        <taxon>Bacteria</taxon>
        <taxon>Pseudomonadati</taxon>
        <taxon>Pseudomonadota</taxon>
        <taxon>Gammaproteobacteria</taxon>
        <taxon>Chromatiales</taxon>
        <taxon>Ectothiorhodospiraceae</taxon>
        <taxon>Acidihalobacter</taxon>
    </lineage>
</organism>
<dbReference type="STRING" id="1765967.BW247_01315"/>
<keyword evidence="1" id="KW-1133">Transmembrane helix</keyword>
<dbReference type="OrthoDB" id="9806699at2"/>
<dbReference type="InterPro" id="IPR046487">
    <property type="entry name" value="DUF6580"/>
</dbReference>
<dbReference type="Pfam" id="PF20221">
    <property type="entry name" value="DUF6580"/>
    <property type="match status" value="1"/>
</dbReference>
<protein>
    <recommendedName>
        <fullName evidence="4">Rod shape-determining protein MreD</fullName>
    </recommendedName>
</protein>
<evidence type="ECO:0000313" key="3">
    <source>
        <dbReference type="Proteomes" id="UP000243807"/>
    </source>
</evidence>
<dbReference type="EMBL" id="CP019434">
    <property type="protein sequence ID" value="APZ41904.1"/>
    <property type="molecule type" value="Genomic_DNA"/>
</dbReference>
<dbReference type="AlphaFoldDB" id="A0A1P8UDR2"/>
<dbReference type="Proteomes" id="UP000243807">
    <property type="component" value="Chromosome"/>
</dbReference>
<keyword evidence="3" id="KW-1185">Reference proteome</keyword>
<sequence length="172" mass="18487">MRPRLLTLIVLIFAAAALRLIPHPANFAPIGALALFAGAHFEDRRLALAVPLGALLLSDLVLGLYPGLVFVYAGFALSVGIGFMLRQRTVGRIAAGTLASALTFFLLTNFGAWLTLGMYPKTLEGLWAAYLAGIPFLRNALLGDAFYVVLLFGGFALAERRLPWLRGTLANT</sequence>
<feature type="transmembrane region" description="Helical" evidence="1">
    <location>
        <begin position="136"/>
        <end position="158"/>
    </location>
</feature>
<evidence type="ECO:0000256" key="1">
    <source>
        <dbReference type="SAM" id="Phobius"/>
    </source>
</evidence>
<keyword evidence="1" id="KW-0812">Transmembrane</keyword>
<name>A0A1P8UDR2_9GAMM</name>
<evidence type="ECO:0008006" key="4">
    <source>
        <dbReference type="Google" id="ProtNLM"/>
    </source>
</evidence>